<feature type="site" description="Transition state stabilizer" evidence="6 9">
    <location>
        <position position="184"/>
    </location>
</feature>
<organism evidence="11 12">
    <name type="scientific">Candidatus Blochmannia vicinus</name>
    <name type="common">nom. nud.</name>
    <dbReference type="NCBI Taxonomy" id="251540"/>
    <lineage>
        <taxon>Bacteria</taxon>
        <taxon>Pseudomonadati</taxon>
        <taxon>Pseudomonadota</taxon>
        <taxon>Gammaproteobacteria</taxon>
        <taxon>Enterobacterales</taxon>
        <taxon>Enterobacteriaceae</taxon>
        <taxon>ant endosymbionts</taxon>
        <taxon>Candidatus Blochmanniella</taxon>
    </lineage>
</organism>
<evidence type="ECO:0000313" key="11">
    <source>
        <dbReference type="EMBL" id="URJ28411.1"/>
    </source>
</evidence>
<dbReference type="FunFam" id="3.40.50.1240:FF:000003">
    <property type="entry name" value="2,3-bisphosphoglycerate-dependent phosphoglycerate mutase"/>
    <property type="match status" value="1"/>
</dbReference>
<name>A0A9Q8TYJ0_9ENTR</name>
<evidence type="ECO:0000256" key="1">
    <source>
        <dbReference type="ARBA" id="ARBA00000380"/>
    </source>
</evidence>
<dbReference type="InterPro" id="IPR029033">
    <property type="entry name" value="His_PPase_superfam"/>
</dbReference>
<feature type="binding site" evidence="6 8">
    <location>
        <begin position="89"/>
        <end position="92"/>
    </location>
    <ligand>
        <name>substrate</name>
    </ligand>
</feature>
<dbReference type="CDD" id="cd07067">
    <property type="entry name" value="HP_PGM_like"/>
    <property type="match status" value="1"/>
</dbReference>
<feature type="active site" description="Tele-phosphohistidine intermediate" evidence="6 7">
    <location>
        <position position="11"/>
    </location>
</feature>
<dbReference type="Gene3D" id="3.40.50.1240">
    <property type="entry name" value="Phosphoglycerate mutase-like"/>
    <property type="match status" value="1"/>
</dbReference>
<dbReference type="PANTHER" id="PTHR11931">
    <property type="entry name" value="PHOSPHOGLYCERATE MUTASE"/>
    <property type="match status" value="1"/>
</dbReference>
<dbReference type="Pfam" id="PF00300">
    <property type="entry name" value="His_Phos_1"/>
    <property type="match status" value="2"/>
</dbReference>
<evidence type="ECO:0000256" key="5">
    <source>
        <dbReference type="ARBA" id="ARBA00023235"/>
    </source>
</evidence>
<evidence type="ECO:0000256" key="3">
    <source>
        <dbReference type="ARBA" id="ARBA00022432"/>
    </source>
</evidence>
<feature type="active site" description="Proton donor/acceptor" evidence="6 7">
    <location>
        <position position="89"/>
    </location>
</feature>
<dbReference type="EMBL" id="CP097753">
    <property type="protein sequence ID" value="URJ28411.1"/>
    <property type="molecule type" value="Genomic_DNA"/>
</dbReference>
<feature type="binding site" evidence="6 8">
    <location>
        <position position="100"/>
    </location>
    <ligand>
        <name>substrate</name>
    </ligand>
</feature>
<evidence type="ECO:0000256" key="8">
    <source>
        <dbReference type="PIRSR" id="PIRSR613078-2"/>
    </source>
</evidence>
<reference evidence="11" key="1">
    <citation type="submission" date="2022-05" db="EMBL/GenBank/DDBJ databases">
        <title>Impact of host demography and evolutionary history on endosymbiont molecular evolution: a test in carpenter ants (Genus Camponotus) and their Blochmannia endosymbionts.</title>
        <authorList>
            <person name="Manthey J.D."/>
            <person name="Giron J.C."/>
            <person name="Hruska J.P."/>
        </authorList>
    </citation>
    <scope>NUCLEOTIDE SEQUENCE</scope>
    <source>
        <strain evidence="11">C-039</strain>
    </source>
</reference>
<evidence type="ECO:0000256" key="10">
    <source>
        <dbReference type="RuleBase" id="RU004512"/>
    </source>
</evidence>
<feature type="binding site" evidence="6 8">
    <location>
        <begin position="185"/>
        <end position="186"/>
    </location>
    <ligand>
        <name>substrate</name>
    </ligand>
</feature>
<feature type="binding site" evidence="6 8">
    <location>
        <begin position="10"/>
        <end position="17"/>
    </location>
    <ligand>
        <name>substrate</name>
    </ligand>
</feature>
<gene>
    <name evidence="6 11" type="primary">gpmA</name>
    <name evidence="11" type="ORF">M9393_01495</name>
</gene>
<dbReference type="InterPro" id="IPR005952">
    <property type="entry name" value="Phosphogly_mut1"/>
</dbReference>
<dbReference type="GO" id="GO:0006096">
    <property type="term" value="P:glycolytic process"/>
    <property type="evidence" value="ECO:0007669"/>
    <property type="project" value="UniProtKB-UniRule"/>
</dbReference>
<accession>A0A9Q8TYJ0</accession>
<protein>
    <recommendedName>
        <fullName evidence="6 10">2,3-bisphosphoglycerate-dependent phosphoglycerate mutase</fullName>
        <shortName evidence="6">BPG-dependent PGAM</shortName>
        <shortName evidence="6">PGAM</shortName>
        <shortName evidence="6">Phosphoglyceromutase</shortName>
        <shortName evidence="6">dPGM</shortName>
        <ecNumber evidence="6 10">5.4.2.11</ecNumber>
    </recommendedName>
</protein>
<sequence>MNITKLVLIRHGESQWNKENRFTGWVDIDLSDKGRTEAQCAGQILKKNGFFFNYGYTSVLKRAIHTLWIILDQLDQVWLPIEKSWRLNERHYGTLQGLNKDEAVKKYGYETIQKWRRSFYAVPPNICENNQFIATDDNRYHNINTNELSKGESLELTLNRVIPYWNDYIVPHIKNNKNLIIVAHGNSIRAIIKFLNNLNESEIFQINVPTGVPLIYEFDEDANFIQYYYLNDY</sequence>
<evidence type="ECO:0000256" key="7">
    <source>
        <dbReference type="PIRSR" id="PIRSR613078-1"/>
    </source>
</evidence>
<comment type="function">
    <text evidence="6 10">Catalyzes the interconversion of 2-phosphoglycerate and 3-phosphoglycerate.</text>
</comment>
<dbReference type="SMART" id="SM00855">
    <property type="entry name" value="PGAM"/>
    <property type="match status" value="1"/>
</dbReference>
<dbReference type="GO" id="GO:0004619">
    <property type="term" value="F:phosphoglycerate mutase activity"/>
    <property type="evidence" value="ECO:0007669"/>
    <property type="project" value="UniProtKB-UniRule"/>
</dbReference>
<comment type="pathway">
    <text evidence="6 10">Carbohydrate degradation; glycolysis; pyruvate from D-glyceraldehyde 3-phosphate: step 3/5.</text>
</comment>
<dbReference type="RefSeq" id="WP_250248867.1">
    <property type="nucleotide sequence ID" value="NZ_CP097753.1"/>
</dbReference>
<evidence type="ECO:0000256" key="6">
    <source>
        <dbReference type="HAMAP-Rule" id="MF_01039"/>
    </source>
</evidence>
<proteinExistence type="inferred from homology"/>
<dbReference type="EC" id="5.4.2.11" evidence="6 10"/>
<dbReference type="SUPFAM" id="SSF53254">
    <property type="entry name" value="Phosphoglycerate mutase-like"/>
    <property type="match status" value="1"/>
</dbReference>
<dbReference type="PROSITE" id="PS00175">
    <property type="entry name" value="PG_MUTASE"/>
    <property type="match status" value="1"/>
</dbReference>
<dbReference type="HAMAP" id="MF_01039">
    <property type="entry name" value="PGAM_GpmA"/>
    <property type="match status" value="1"/>
</dbReference>
<keyword evidence="3 6" id="KW-0312">Gluconeogenesis</keyword>
<comment type="similarity">
    <text evidence="2 6">Belongs to the phosphoglycerate mutase family. BPG-dependent PGAM subfamily.</text>
</comment>
<keyword evidence="4 6" id="KW-0324">Glycolysis</keyword>
<keyword evidence="5 6" id="KW-0413">Isomerase</keyword>
<comment type="subunit">
    <text evidence="6">Homodimer.</text>
</comment>
<dbReference type="NCBIfam" id="NF010713">
    <property type="entry name" value="PRK14115.1"/>
    <property type="match status" value="1"/>
</dbReference>
<feature type="binding site" evidence="6 8">
    <location>
        <begin position="23"/>
        <end position="24"/>
    </location>
    <ligand>
        <name>substrate</name>
    </ligand>
</feature>
<feature type="binding site" evidence="6 8">
    <location>
        <begin position="116"/>
        <end position="117"/>
    </location>
    <ligand>
        <name>substrate</name>
    </ligand>
</feature>
<evidence type="ECO:0000256" key="2">
    <source>
        <dbReference type="ARBA" id="ARBA00006717"/>
    </source>
</evidence>
<comment type="catalytic activity">
    <reaction evidence="1 6 10">
        <text>(2R)-2-phosphoglycerate = (2R)-3-phosphoglycerate</text>
        <dbReference type="Rhea" id="RHEA:15901"/>
        <dbReference type="ChEBI" id="CHEBI:58272"/>
        <dbReference type="ChEBI" id="CHEBI:58289"/>
        <dbReference type="EC" id="5.4.2.11"/>
    </reaction>
</comment>
<evidence type="ECO:0000256" key="4">
    <source>
        <dbReference type="ARBA" id="ARBA00023152"/>
    </source>
</evidence>
<dbReference type="Proteomes" id="UP001056209">
    <property type="component" value="Chromosome"/>
</dbReference>
<dbReference type="PIRSF" id="PIRSF000709">
    <property type="entry name" value="6PFK_2-Ptase"/>
    <property type="match status" value="1"/>
</dbReference>
<dbReference type="InterPro" id="IPR001345">
    <property type="entry name" value="PG/BPGM_mutase_AS"/>
</dbReference>
<dbReference type="GO" id="GO:0006094">
    <property type="term" value="P:gluconeogenesis"/>
    <property type="evidence" value="ECO:0007669"/>
    <property type="project" value="UniProtKB-UniRule"/>
</dbReference>
<dbReference type="InterPro" id="IPR013078">
    <property type="entry name" value="His_Pase_superF_clade-1"/>
</dbReference>
<evidence type="ECO:0000313" key="12">
    <source>
        <dbReference type="Proteomes" id="UP001056209"/>
    </source>
</evidence>
<feature type="binding site" evidence="6 8">
    <location>
        <position position="62"/>
    </location>
    <ligand>
        <name>substrate</name>
    </ligand>
</feature>
<dbReference type="AlphaFoldDB" id="A0A9Q8TYJ0"/>
<evidence type="ECO:0000256" key="9">
    <source>
        <dbReference type="PIRSR" id="PIRSR613078-3"/>
    </source>
</evidence>
<dbReference type="NCBIfam" id="TIGR01258">
    <property type="entry name" value="pgm_1"/>
    <property type="match status" value="1"/>
</dbReference>